<reference evidence="4 5" key="1">
    <citation type="submission" date="2017-12" db="EMBL/GenBank/DDBJ databases">
        <title>The genome sequence of Caulobacter flavus CGMCC1 15093.</title>
        <authorList>
            <person name="Gao J."/>
            <person name="Mao X."/>
            <person name="Sun J."/>
        </authorList>
    </citation>
    <scope>NUCLEOTIDE SEQUENCE [LARGE SCALE GENOMIC DNA]</scope>
    <source>
        <strain evidence="4 5">CGMCC1 15093</strain>
    </source>
</reference>
<name>A0A2N5CM04_9CAUL</name>
<dbReference type="SMART" id="SM00028">
    <property type="entry name" value="TPR"/>
    <property type="match status" value="4"/>
</dbReference>
<gene>
    <name evidence="3" type="ORF">C1707_18875</name>
    <name evidence="4" type="ORF">CFHF_23680</name>
</gene>
<dbReference type="SUPFAM" id="SSF52540">
    <property type="entry name" value="P-loop containing nucleoside triphosphate hydrolases"/>
    <property type="match status" value="1"/>
</dbReference>
<sequence length="616" mass="67604">MTDLLERSAPATLTGGCACGSRLETLLCCGLDLSRAVREIVDSETASALGRMSQAYVDGELSLAEHEALAVLRRAPGHRDALGGLYNVCKDEGRMTAAEAIVRRMALLHPDDAQVRLNAALFFLARNAHGEAMPHARMLVRLAPEAQQAHLALAKVFAAQNRPHDAEHHLRRALELAPDDEAEILPPLAQALRGQGRFDEAREIFRRMVDTGPAPQALSAWTDLEEEAGRIEEGLALNARAAALTPDDPGLAVQRAVLLRRAGRQDEALAALEGLAARRATGQLGAAGLMARARVLESLSRYAEAFADFAEAKRLTRERTGNVYAADRADAQARRLKGFFTASRTPLLPRAGVRADGPKPVFIVGFPRSGTTLVEQTLTATGEVAAGDELQTLHQLTERMPALLGSPGLYPTALSELWLGDRRHELDNLRDHYLNDAARLGASQPGKRWFTDKMPLNETHLGLIHLLFPAAPVVHLIRHPLDVVLSVFTNTLSHGFHCASALDSAARHYALTADLVAHYLSVLPVNYLPVRYEDVVSDQETQVRRLFDFVGVPFDARALAPHENPRHARTASYAQVTEKLYDRSRYRYRFYREQLEPVVAVLEPAIAALGYTVDWD</sequence>
<dbReference type="InterPro" id="IPR011990">
    <property type="entry name" value="TPR-like_helical_dom_sf"/>
</dbReference>
<evidence type="ECO:0000313" key="6">
    <source>
        <dbReference type="Proteomes" id="UP000281192"/>
    </source>
</evidence>
<dbReference type="PANTHER" id="PTHR12788">
    <property type="entry name" value="PROTEIN-TYROSINE SULFOTRANSFERASE 2"/>
    <property type="match status" value="1"/>
</dbReference>
<dbReference type="InterPro" id="IPR026634">
    <property type="entry name" value="TPST-like"/>
</dbReference>
<organism evidence="4 5">
    <name type="scientific">Caulobacter flavus</name>
    <dbReference type="NCBI Taxonomy" id="1679497"/>
    <lineage>
        <taxon>Bacteria</taxon>
        <taxon>Pseudomonadati</taxon>
        <taxon>Pseudomonadota</taxon>
        <taxon>Alphaproteobacteria</taxon>
        <taxon>Caulobacterales</taxon>
        <taxon>Caulobacteraceae</taxon>
        <taxon>Caulobacter</taxon>
    </lineage>
</organism>
<dbReference type="EMBL" id="CP026100">
    <property type="protein sequence ID" value="AYV48161.1"/>
    <property type="molecule type" value="Genomic_DNA"/>
</dbReference>
<dbReference type="Pfam" id="PF13432">
    <property type="entry name" value="TPR_16"/>
    <property type="match status" value="1"/>
</dbReference>
<dbReference type="InterPro" id="IPR019734">
    <property type="entry name" value="TPR_rpt"/>
</dbReference>
<dbReference type="InterPro" id="IPR027417">
    <property type="entry name" value="P-loop_NTPase"/>
</dbReference>
<feature type="repeat" description="TPR" evidence="2">
    <location>
        <begin position="147"/>
        <end position="180"/>
    </location>
</feature>
<keyword evidence="2" id="KW-0802">TPR repeat</keyword>
<evidence type="ECO:0000313" key="4">
    <source>
        <dbReference type="EMBL" id="PLR06915.1"/>
    </source>
</evidence>
<evidence type="ECO:0000313" key="5">
    <source>
        <dbReference type="Proteomes" id="UP000234483"/>
    </source>
</evidence>
<accession>A0A2N5CM04</accession>
<dbReference type="Gene3D" id="3.40.50.300">
    <property type="entry name" value="P-loop containing nucleotide triphosphate hydrolases"/>
    <property type="match status" value="1"/>
</dbReference>
<dbReference type="Gene3D" id="1.25.40.10">
    <property type="entry name" value="Tetratricopeptide repeat domain"/>
    <property type="match status" value="1"/>
</dbReference>
<dbReference type="OrthoDB" id="9800698at2"/>
<dbReference type="KEGG" id="cfh:C1707_18875"/>
<keyword evidence="6" id="KW-1185">Reference proteome</keyword>
<evidence type="ECO:0000313" key="3">
    <source>
        <dbReference type="EMBL" id="AYV48161.1"/>
    </source>
</evidence>
<evidence type="ECO:0000256" key="2">
    <source>
        <dbReference type="PROSITE-ProRule" id="PRU00339"/>
    </source>
</evidence>
<dbReference type="AlphaFoldDB" id="A0A2N5CM04"/>
<dbReference type="Pfam" id="PF13469">
    <property type="entry name" value="Sulfotransfer_3"/>
    <property type="match status" value="1"/>
</dbReference>
<dbReference type="RefSeq" id="WP_101715386.1">
    <property type="nucleotide sequence ID" value="NZ_CP026100.1"/>
</dbReference>
<evidence type="ECO:0000256" key="1">
    <source>
        <dbReference type="ARBA" id="ARBA00022679"/>
    </source>
</evidence>
<dbReference type="Proteomes" id="UP000281192">
    <property type="component" value="Chromosome"/>
</dbReference>
<dbReference type="PANTHER" id="PTHR12788:SF10">
    <property type="entry name" value="PROTEIN-TYROSINE SULFOTRANSFERASE"/>
    <property type="match status" value="1"/>
</dbReference>
<proteinExistence type="predicted"/>
<reference evidence="3 6" key="2">
    <citation type="submission" date="2018-01" db="EMBL/GenBank/DDBJ databases">
        <title>Complete genome sequence of Caulobacter flavus RHGG3.</title>
        <authorList>
            <person name="Yang E."/>
        </authorList>
    </citation>
    <scope>NUCLEOTIDE SEQUENCE [LARGE SCALE GENOMIC DNA]</scope>
    <source>
        <strain evidence="3 6">RHGG3</strain>
    </source>
</reference>
<dbReference type="EMBL" id="PJRQ01000048">
    <property type="protein sequence ID" value="PLR06915.1"/>
    <property type="molecule type" value="Genomic_DNA"/>
</dbReference>
<dbReference type="PROSITE" id="PS51257">
    <property type="entry name" value="PROKAR_LIPOPROTEIN"/>
    <property type="match status" value="1"/>
</dbReference>
<dbReference type="Proteomes" id="UP000234483">
    <property type="component" value="Unassembled WGS sequence"/>
</dbReference>
<protein>
    <submittedName>
        <fullName evidence="4">Pilus assembly protein</fullName>
    </submittedName>
</protein>
<dbReference type="PROSITE" id="PS50005">
    <property type="entry name" value="TPR"/>
    <property type="match status" value="2"/>
</dbReference>
<dbReference type="GO" id="GO:0008476">
    <property type="term" value="F:protein-tyrosine sulfotransferase activity"/>
    <property type="evidence" value="ECO:0007669"/>
    <property type="project" value="InterPro"/>
</dbReference>
<keyword evidence="1" id="KW-0808">Transferase</keyword>
<feature type="repeat" description="TPR" evidence="2">
    <location>
        <begin position="182"/>
        <end position="215"/>
    </location>
</feature>
<dbReference type="SUPFAM" id="SSF48452">
    <property type="entry name" value="TPR-like"/>
    <property type="match status" value="1"/>
</dbReference>